<name>A0ACC2ZQL1_9PEZI</name>
<gene>
    <name evidence="1" type="primary">MZM1</name>
    <name evidence="1" type="ORF">H2199_000523</name>
</gene>
<organism evidence="1 2">
    <name type="scientific">Coniosporium tulheliwenetii</name>
    <dbReference type="NCBI Taxonomy" id="3383036"/>
    <lineage>
        <taxon>Eukaryota</taxon>
        <taxon>Fungi</taxon>
        <taxon>Dikarya</taxon>
        <taxon>Ascomycota</taxon>
        <taxon>Pezizomycotina</taxon>
        <taxon>Dothideomycetes</taxon>
        <taxon>Dothideomycetes incertae sedis</taxon>
        <taxon>Coniosporium</taxon>
    </lineage>
</organism>
<keyword evidence="2" id="KW-1185">Reference proteome</keyword>
<reference evidence="1" key="1">
    <citation type="submission" date="2022-10" db="EMBL/GenBank/DDBJ databases">
        <title>Culturing micro-colonial fungi from biological soil crusts in the Mojave desert and describing Neophaeococcomyces mojavensis, and introducing the new genera and species Taxawa tesnikishii.</title>
        <authorList>
            <person name="Kurbessoian T."/>
            <person name="Stajich J.E."/>
        </authorList>
    </citation>
    <scope>NUCLEOTIDE SEQUENCE</scope>
    <source>
        <strain evidence="1">JES_115</strain>
    </source>
</reference>
<dbReference type="EMBL" id="JAPDRP010000001">
    <property type="protein sequence ID" value="KAJ9649744.1"/>
    <property type="molecule type" value="Genomic_DNA"/>
</dbReference>
<comment type="caution">
    <text evidence="1">The sequence shown here is derived from an EMBL/GenBank/DDBJ whole genome shotgun (WGS) entry which is preliminary data.</text>
</comment>
<evidence type="ECO:0000313" key="1">
    <source>
        <dbReference type="EMBL" id="KAJ9649744.1"/>
    </source>
</evidence>
<evidence type="ECO:0000313" key="2">
    <source>
        <dbReference type="Proteomes" id="UP001172680"/>
    </source>
</evidence>
<sequence length="137" mass="15073">MALAAYRHLLRSTRIAFQGDSFRLMSARHAARDGFEQNRSLSPSSSDASNAVSHAEEVAKILRENVVQGQAMQEAGDEQYYSTEGPYTASWRIRIADHGAELRIHEHTERGDNESIKKAGKTAGRRATNLAGKCASL</sequence>
<accession>A0ACC2ZQL1</accession>
<proteinExistence type="predicted"/>
<protein>
    <submittedName>
        <fullName evidence="1">Mitochondrial zinc maintenance protein 1, mitochondrial</fullName>
    </submittedName>
</protein>
<dbReference type="Proteomes" id="UP001172680">
    <property type="component" value="Unassembled WGS sequence"/>
</dbReference>